<feature type="region of interest" description="Disordered" evidence="1">
    <location>
        <begin position="283"/>
        <end position="602"/>
    </location>
</feature>
<organism evidence="3 4">
    <name type="scientific">Rhizobium etli 8C-3</name>
    <dbReference type="NCBI Taxonomy" id="538025"/>
    <lineage>
        <taxon>Bacteria</taxon>
        <taxon>Pseudomonadati</taxon>
        <taxon>Pseudomonadota</taxon>
        <taxon>Alphaproteobacteria</taxon>
        <taxon>Hyphomicrobiales</taxon>
        <taxon>Rhizobiaceae</taxon>
        <taxon>Rhizobium/Agrobacterium group</taxon>
        <taxon>Rhizobium</taxon>
    </lineage>
</organism>
<reference evidence="3 4" key="1">
    <citation type="submission" date="2016-09" db="EMBL/GenBank/DDBJ databases">
        <title>The complete genome sequences of Rhizobium gallicum, symbiovars gallicum and phaseoli, symbionts associated to common bean (Phaseolus vulgaris).</title>
        <authorList>
            <person name="Bustos P."/>
            <person name="Santamaria R.I."/>
            <person name="Perez-Carrascal O.M."/>
            <person name="Juarez S."/>
            <person name="Lozano L."/>
            <person name="Martinez-Flores I."/>
            <person name="Martinez-Romero E."/>
            <person name="Cevallos M."/>
            <person name="Romero D."/>
            <person name="Davila G."/>
            <person name="Gonzalez V."/>
        </authorList>
    </citation>
    <scope>NUCLEOTIDE SEQUENCE [LARGE SCALE GENOMIC DNA]</scope>
    <source>
        <strain evidence="3 4">8C-3</strain>
        <plasmid evidence="4">Plasmid prsp8c3a</plasmid>
    </source>
</reference>
<accession>A0A1L5PAB8</accession>
<dbReference type="Pfam" id="PF03432">
    <property type="entry name" value="Relaxase"/>
    <property type="match status" value="1"/>
</dbReference>
<feature type="compositionally biased region" description="Low complexity" evidence="1">
    <location>
        <begin position="676"/>
        <end position="689"/>
    </location>
</feature>
<feature type="compositionally biased region" description="Low complexity" evidence="1">
    <location>
        <begin position="409"/>
        <end position="418"/>
    </location>
</feature>
<dbReference type="EMBL" id="CP017242">
    <property type="protein sequence ID" value="APO77129.1"/>
    <property type="molecule type" value="Genomic_DNA"/>
</dbReference>
<protein>
    <submittedName>
        <fullName evidence="3">Type IV secretion system T-DNA border endonuclease MobA/VirD2 domain-containing protein</fullName>
    </submittedName>
</protein>
<evidence type="ECO:0000256" key="1">
    <source>
        <dbReference type="SAM" id="MobiDB-lite"/>
    </source>
</evidence>
<feature type="compositionally biased region" description="Acidic residues" evidence="1">
    <location>
        <begin position="290"/>
        <end position="305"/>
    </location>
</feature>
<sequence>MAHQAIIHVVRGGGARTVSRICSQWKYLTRRGHVRLQFSARHGNAIMPYSELEEWARLWAGQHGNYIDGQLVSDGDEDMTSHIVVSFPRFRDFAPPGYDVENDPENRRQAYQDAACRAGREWARSMFGTTLAGTLEHLEFDYVTAFHTDREHPHLHVIVNRRAFDEDRSRGGHPLLWVAPGNELMNYDLMRRELVTVARHHGIDLEATSRANRGLPGRSTSIAQTYIRARERDIRNYFPPADPTAQVPEWAGTEEAGPLTEAETHARAREDILLREHWPENEITNYLNPDDSDDSGSDSSDDSSDSDSSSGKGGNGSNSKAARGARRREPINAGKQAETTGGATGGGMAPQGQQASNAPAQSQFDAATLKDATSPQELQRAYHLAQQQAGIPDEGGPGPATIEARERMLQQMRAAQQAPTSGGGSGSGGGSERQPPGDTIRPIGSVPVLPAPGGPPDQAQTGPVPVAATSGAPPHGDAMRVDNPGHGQSEQSRLNESILSEVAEQQARQRDDARRQREADVLNNDGNGRKRRRGRGGRREVDDGRRNEAETARAAARGARRRQAETDPATLAAHSAIETRAQRSRRENAEREEARRVARARRRGDDIDRVVKTRAQAAQEAANVRPPNATGAFPPQQQLLFTFTVNPPQGGEPIEDVERQGPVTRAQHRRRQEEIAASNQAPAPANASGNQGGGGDARTAGDDATKRKNPRKRDHDSTR</sequence>
<dbReference type="RefSeq" id="WP_074063560.1">
    <property type="nucleotide sequence ID" value="NZ_CP017242.1"/>
</dbReference>
<feature type="compositionally biased region" description="Basic and acidic residues" evidence="1">
    <location>
        <begin position="580"/>
        <end position="596"/>
    </location>
</feature>
<dbReference type="GO" id="GO:0004519">
    <property type="term" value="F:endonuclease activity"/>
    <property type="evidence" value="ECO:0007669"/>
    <property type="project" value="UniProtKB-KW"/>
</dbReference>
<name>A0A1L5PAB8_RHIET</name>
<feature type="compositionally biased region" description="Basic and acidic residues" evidence="1">
    <location>
        <begin position="507"/>
        <end position="520"/>
    </location>
</feature>
<evidence type="ECO:0000313" key="4">
    <source>
        <dbReference type="Proteomes" id="UP000185109"/>
    </source>
</evidence>
<dbReference type="InterPro" id="IPR005094">
    <property type="entry name" value="Endonuclease_MobA/VirD2"/>
</dbReference>
<geneLocation type="plasmid" evidence="4">
    <name>prsp8c3a</name>
</geneLocation>
<feature type="domain" description="MobA/VirD2-like nuclease" evidence="2">
    <location>
        <begin position="78"/>
        <end position="166"/>
    </location>
</feature>
<feature type="compositionally biased region" description="Polar residues" evidence="1">
    <location>
        <begin position="486"/>
        <end position="498"/>
    </location>
</feature>
<feature type="compositionally biased region" description="Polar residues" evidence="1">
    <location>
        <begin position="356"/>
        <end position="377"/>
    </location>
</feature>
<evidence type="ECO:0000259" key="2">
    <source>
        <dbReference type="Pfam" id="PF03432"/>
    </source>
</evidence>
<dbReference type="Proteomes" id="UP000185109">
    <property type="component" value="Plasmid pRsp8C3a"/>
</dbReference>
<evidence type="ECO:0000313" key="3">
    <source>
        <dbReference type="EMBL" id="APO77129.1"/>
    </source>
</evidence>
<gene>
    <name evidence="3" type="ORF">AM571_PA00245</name>
</gene>
<keyword evidence="3" id="KW-0614">Plasmid</keyword>
<keyword evidence="3" id="KW-0540">Nuclease</keyword>
<keyword evidence="3" id="KW-0378">Hydrolase</keyword>
<proteinExistence type="predicted"/>
<feature type="compositionally biased region" description="Basic and acidic residues" evidence="1">
    <location>
        <begin position="537"/>
        <end position="551"/>
    </location>
</feature>
<feature type="region of interest" description="Disordered" evidence="1">
    <location>
        <begin position="643"/>
        <end position="719"/>
    </location>
</feature>
<feature type="compositionally biased region" description="Gly residues" evidence="1">
    <location>
        <begin position="421"/>
        <end position="431"/>
    </location>
</feature>
<keyword evidence="3" id="KW-0255">Endonuclease</keyword>
<dbReference type="AlphaFoldDB" id="A0A1L5PAB8"/>